<evidence type="ECO:0000313" key="3">
    <source>
        <dbReference type="EMBL" id="PVZ64358.1"/>
    </source>
</evidence>
<name>A0A2V1GVR8_9GAMM</name>
<keyword evidence="4" id="KW-1185">Reference proteome</keyword>
<keyword evidence="1 3" id="KW-0378">Hydrolase</keyword>
<protein>
    <submittedName>
        <fullName evidence="3">Cysteine hydrolase</fullName>
    </submittedName>
</protein>
<dbReference type="CDD" id="cd01014">
    <property type="entry name" value="nicotinamidase_related"/>
    <property type="match status" value="1"/>
</dbReference>
<reference evidence="3 4" key="1">
    <citation type="submission" date="2018-04" db="EMBL/GenBank/DDBJ databases">
        <title>Thalassorhabdus spongiae gen. nov., sp. nov., isolated from a marine sponge in South-West Iceland.</title>
        <authorList>
            <person name="Knobloch S."/>
            <person name="Daussin A."/>
            <person name="Johannsson R."/>
            <person name="Marteinsson V.T."/>
        </authorList>
    </citation>
    <scope>NUCLEOTIDE SEQUENCE [LARGE SCALE GENOMIC DNA]</scope>
    <source>
        <strain evidence="3 4">Hp12</strain>
    </source>
</reference>
<comment type="caution">
    <text evidence="3">The sequence shown here is derived from an EMBL/GenBank/DDBJ whole genome shotgun (WGS) entry which is preliminary data.</text>
</comment>
<organism evidence="3 4">
    <name type="scientific">Pelagibaculum spongiae</name>
    <dbReference type="NCBI Taxonomy" id="2080658"/>
    <lineage>
        <taxon>Bacteria</taxon>
        <taxon>Pseudomonadati</taxon>
        <taxon>Pseudomonadota</taxon>
        <taxon>Gammaproteobacteria</taxon>
        <taxon>Oceanospirillales</taxon>
        <taxon>Pelagibaculum</taxon>
    </lineage>
</organism>
<dbReference type="OrthoDB" id="1157330at2"/>
<dbReference type="InterPro" id="IPR036380">
    <property type="entry name" value="Isochorismatase-like_sf"/>
</dbReference>
<dbReference type="InterPro" id="IPR050272">
    <property type="entry name" value="Isochorismatase-like_hydrls"/>
</dbReference>
<sequence length="186" mass="20665">MKRQALLVIDLQNDYYPSGKWPLHKIEQATENTQQLLSQFRSSNQPVIHVYHEFESDDAPFFTIGSQGAEIHHQVKPIAGEDVVRKTTVNAFLNTNLQQILQQKNIEELVIVGAMSHMCIDAAVRAASDFGFSCIVPQDACASRDLEINGQVVAAEQVHNAYMAALGFAYAEVTDTEQLLHKLKAA</sequence>
<evidence type="ECO:0000259" key="2">
    <source>
        <dbReference type="Pfam" id="PF00857"/>
    </source>
</evidence>
<dbReference type="Proteomes" id="UP000244906">
    <property type="component" value="Unassembled WGS sequence"/>
</dbReference>
<gene>
    <name evidence="3" type="ORF">DC094_20070</name>
</gene>
<dbReference type="SUPFAM" id="SSF52499">
    <property type="entry name" value="Isochorismatase-like hydrolases"/>
    <property type="match status" value="1"/>
</dbReference>
<dbReference type="AlphaFoldDB" id="A0A2V1GVR8"/>
<proteinExistence type="predicted"/>
<accession>A0A2V1GVR8</accession>
<evidence type="ECO:0000256" key="1">
    <source>
        <dbReference type="ARBA" id="ARBA00022801"/>
    </source>
</evidence>
<feature type="domain" description="Isochorismatase-like" evidence="2">
    <location>
        <begin position="5"/>
        <end position="177"/>
    </location>
</feature>
<dbReference type="RefSeq" id="WP_116688911.1">
    <property type="nucleotide sequence ID" value="NZ_CAWNYD010000013.1"/>
</dbReference>
<evidence type="ECO:0000313" key="4">
    <source>
        <dbReference type="Proteomes" id="UP000244906"/>
    </source>
</evidence>
<dbReference type="EMBL" id="QDDL01000013">
    <property type="protein sequence ID" value="PVZ64358.1"/>
    <property type="molecule type" value="Genomic_DNA"/>
</dbReference>
<dbReference type="GO" id="GO:0016787">
    <property type="term" value="F:hydrolase activity"/>
    <property type="evidence" value="ECO:0007669"/>
    <property type="project" value="UniProtKB-KW"/>
</dbReference>
<dbReference type="PANTHER" id="PTHR43540">
    <property type="entry name" value="PEROXYUREIDOACRYLATE/UREIDOACRYLATE AMIDOHYDROLASE-RELATED"/>
    <property type="match status" value="1"/>
</dbReference>
<dbReference type="Gene3D" id="3.40.50.850">
    <property type="entry name" value="Isochorismatase-like"/>
    <property type="match status" value="1"/>
</dbReference>
<dbReference type="PANTHER" id="PTHR43540:SF1">
    <property type="entry name" value="ISOCHORISMATASE HYDROLASE"/>
    <property type="match status" value="1"/>
</dbReference>
<dbReference type="Pfam" id="PF00857">
    <property type="entry name" value="Isochorismatase"/>
    <property type="match status" value="1"/>
</dbReference>
<dbReference type="InterPro" id="IPR000868">
    <property type="entry name" value="Isochorismatase-like_dom"/>
</dbReference>